<evidence type="ECO:0000313" key="3">
    <source>
        <dbReference type="Proteomes" id="UP000606786"/>
    </source>
</evidence>
<evidence type="ECO:0000256" key="1">
    <source>
        <dbReference type="SAM" id="MobiDB-lite"/>
    </source>
</evidence>
<organism evidence="2 3">
    <name type="scientific">Ceratitis capitata</name>
    <name type="common">Mediterranean fruit fly</name>
    <name type="synonym">Tephritis capitata</name>
    <dbReference type="NCBI Taxonomy" id="7213"/>
    <lineage>
        <taxon>Eukaryota</taxon>
        <taxon>Metazoa</taxon>
        <taxon>Ecdysozoa</taxon>
        <taxon>Arthropoda</taxon>
        <taxon>Hexapoda</taxon>
        <taxon>Insecta</taxon>
        <taxon>Pterygota</taxon>
        <taxon>Neoptera</taxon>
        <taxon>Endopterygota</taxon>
        <taxon>Diptera</taxon>
        <taxon>Brachycera</taxon>
        <taxon>Muscomorpha</taxon>
        <taxon>Tephritoidea</taxon>
        <taxon>Tephritidae</taxon>
        <taxon>Ceratitis</taxon>
        <taxon>Ceratitis</taxon>
    </lineage>
</organism>
<protein>
    <submittedName>
        <fullName evidence="2">(Mediterranean fruit fly) hypothetical protein</fullName>
    </submittedName>
</protein>
<evidence type="ECO:0000313" key="2">
    <source>
        <dbReference type="EMBL" id="CAD6992836.1"/>
    </source>
</evidence>
<gene>
    <name evidence="2" type="ORF">CCAP1982_LOCUS1673</name>
</gene>
<accession>A0A811U3M2</accession>
<dbReference type="AlphaFoldDB" id="A0A811U3M2"/>
<proteinExistence type="predicted"/>
<dbReference type="Proteomes" id="UP000606786">
    <property type="component" value="Unassembled WGS sequence"/>
</dbReference>
<dbReference type="EMBL" id="CAJHJT010000001">
    <property type="protein sequence ID" value="CAD6992836.1"/>
    <property type="molecule type" value="Genomic_DNA"/>
</dbReference>
<feature type="non-terminal residue" evidence="2">
    <location>
        <position position="1"/>
    </location>
</feature>
<sequence length="58" mass="6146">VPHLAVSGLATATFTPKSRLYQYAKRSNNKCNETKMSLDTDGSANGSAGGRLMPAMND</sequence>
<feature type="region of interest" description="Disordered" evidence="1">
    <location>
        <begin position="30"/>
        <end position="58"/>
    </location>
</feature>
<name>A0A811U3M2_CERCA</name>
<keyword evidence="3" id="KW-1185">Reference proteome</keyword>
<comment type="caution">
    <text evidence="2">The sequence shown here is derived from an EMBL/GenBank/DDBJ whole genome shotgun (WGS) entry which is preliminary data.</text>
</comment>
<reference evidence="2" key="1">
    <citation type="submission" date="2020-11" db="EMBL/GenBank/DDBJ databases">
        <authorList>
            <person name="Whitehead M."/>
        </authorList>
    </citation>
    <scope>NUCLEOTIDE SEQUENCE</scope>
    <source>
        <strain evidence="2">EGII</strain>
    </source>
</reference>